<dbReference type="EMBL" id="JAVLET010000005">
    <property type="protein sequence ID" value="KAL0469982.1"/>
    <property type="molecule type" value="Genomic_DNA"/>
</dbReference>
<proteinExistence type="predicted"/>
<dbReference type="Proteomes" id="UP001451303">
    <property type="component" value="Unassembled WGS sequence"/>
</dbReference>
<accession>A0ABR3DBE5</accession>
<evidence type="ECO:0000313" key="3">
    <source>
        <dbReference type="Proteomes" id="UP001451303"/>
    </source>
</evidence>
<evidence type="ECO:0000256" key="1">
    <source>
        <dbReference type="SAM" id="MobiDB-lite"/>
    </source>
</evidence>
<name>A0ABR3DBE5_NEUIN</name>
<gene>
    <name evidence="2" type="ORF">QR685DRAFT_528106</name>
</gene>
<comment type="caution">
    <text evidence="2">The sequence shown here is derived from an EMBL/GenBank/DDBJ whole genome shotgun (WGS) entry which is preliminary data.</text>
</comment>
<protein>
    <submittedName>
        <fullName evidence="2">Uncharacterized protein</fullName>
    </submittedName>
</protein>
<sequence length="103" mass="11498">MGGKEKGLGQGEGVHYLTPNTSNGSVYFHHVGFSTHTYINYVDLSVGKDHSRHMKRCQLGTLGYPSPSRTQPNHALTRRTSTSTLSLNMKQELSTHTENVLRR</sequence>
<feature type="compositionally biased region" description="Low complexity" evidence="1">
    <location>
        <begin position="78"/>
        <end position="87"/>
    </location>
</feature>
<organism evidence="2 3">
    <name type="scientific">Neurospora intermedia</name>
    <dbReference type="NCBI Taxonomy" id="5142"/>
    <lineage>
        <taxon>Eukaryota</taxon>
        <taxon>Fungi</taxon>
        <taxon>Dikarya</taxon>
        <taxon>Ascomycota</taxon>
        <taxon>Pezizomycotina</taxon>
        <taxon>Sordariomycetes</taxon>
        <taxon>Sordariomycetidae</taxon>
        <taxon>Sordariales</taxon>
        <taxon>Sordariaceae</taxon>
        <taxon>Neurospora</taxon>
    </lineage>
</organism>
<evidence type="ECO:0000313" key="2">
    <source>
        <dbReference type="EMBL" id="KAL0469982.1"/>
    </source>
</evidence>
<feature type="region of interest" description="Disordered" evidence="1">
    <location>
        <begin position="1"/>
        <end position="20"/>
    </location>
</feature>
<feature type="region of interest" description="Disordered" evidence="1">
    <location>
        <begin position="59"/>
        <end position="103"/>
    </location>
</feature>
<feature type="compositionally biased region" description="Basic and acidic residues" evidence="1">
    <location>
        <begin position="93"/>
        <end position="103"/>
    </location>
</feature>
<keyword evidence="3" id="KW-1185">Reference proteome</keyword>
<reference evidence="2 3" key="1">
    <citation type="submission" date="2023-09" db="EMBL/GenBank/DDBJ databases">
        <title>Multi-omics analysis of a traditional fermented food reveals byproduct-associated fungal strains for waste-to-food upcycling.</title>
        <authorList>
            <consortium name="Lawrence Berkeley National Laboratory"/>
            <person name="Rekdal V.M."/>
            <person name="Villalobos-Escobedo J.M."/>
            <person name="Rodriguez-Valeron N."/>
            <person name="Garcia M.O."/>
            <person name="Vasquez D.P."/>
            <person name="Damayanti I."/>
            <person name="Sorensen P.M."/>
            <person name="Baidoo E.E."/>
            <person name="De Carvalho A.C."/>
            <person name="Riley R."/>
            <person name="Lipzen A."/>
            <person name="He G."/>
            <person name="Yan M."/>
            <person name="Haridas S."/>
            <person name="Daum C."/>
            <person name="Yoshinaga Y."/>
            <person name="Ng V."/>
            <person name="Grigoriev I.V."/>
            <person name="Munk R."/>
            <person name="Nuraida L."/>
            <person name="Wijaya C.H."/>
            <person name="Morales P.-C."/>
            <person name="Keasling J.D."/>
        </authorList>
    </citation>
    <scope>NUCLEOTIDE SEQUENCE [LARGE SCALE GENOMIC DNA]</scope>
    <source>
        <strain evidence="2 3">FGSC 2613</strain>
    </source>
</reference>